<evidence type="ECO:0000313" key="4">
    <source>
        <dbReference type="Proteomes" id="UP000006867"/>
    </source>
</evidence>
<name>A0ABM5LVQ8_BACA1</name>
<dbReference type="Proteomes" id="UP000006867">
    <property type="component" value="Chromosome"/>
</dbReference>
<keyword evidence="1" id="KW-0812">Transmembrane</keyword>
<feature type="domain" description="MHYT" evidence="2">
    <location>
        <begin position="4"/>
        <end position="44"/>
    </location>
</feature>
<gene>
    <name evidence="3" type="ordered locus">BATR1942_04450</name>
</gene>
<keyword evidence="4" id="KW-1185">Reference proteome</keyword>
<evidence type="ECO:0000259" key="2">
    <source>
        <dbReference type="Pfam" id="PF03707"/>
    </source>
</evidence>
<keyword evidence="1" id="KW-0472">Membrane</keyword>
<evidence type="ECO:0000313" key="3">
    <source>
        <dbReference type="EMBL" id="ADP31844.1"/>
    </source>
</evidence>
<protein>
    <submittedName>
        <fullName evidence="3">Sensor protein</fullName>
    </submittedName>
</protein>
<evidence type="ECO:0000256" key="1">
    <source>
        <dbReference type="SAM" id="Phobius"/>
    </source>
</evidence>
<sequence>MGQHFIGMMAFHTGMIMQYDMVPLAASVSAAISGSFVSLYIVGR</sequence>
<proteinExistence type="predicted"/>
<organism evidence="3 4">
    <name type="scientific">Bacillus atrophaeus (strain 1942)</name>
    <dbReference type="NCBI Taxonomy" id="720555"/>
    <lineage>
        <taxon>Bacteria</taxon>
        <taxon>Bacillati</taxon>
        <taxon>Bacillota</taxon>
        <taxon>Bacilli</taxon>
        <taxon>Bacillales</taxon>
        <taxon>Bacillaceae</taxon>
        <taxon>Bacillus</taxon>
    </lineage>
</organism>
<keyword evidence="1" id="KW-1133">Transmembrane helix</keyword>
<dbReference type="Pfam" id="PF03707">
    <property type="entry name" value="MHYT"/>
    <property type="match status" value="1"/>
</dbReference>
<dbReference type="EMBL" id="CP002207">
    <property type="protein sequence ID" value="ADP31844.1"/>
    <property type="molecule type" value="Genomic_DNA"/>
</dbReference>
<feature type="transmembrane region" description="Helical" evidence="1">
    <location>
        <begin position="21"/>
        <end position="42"/>
    </location>
</feature>
<dbReference type="InterPro" id="IPR005330">
    <property type="entry name" value="MHYT_dom"/>
</dbReference>
<accession>A0ABM5LVQ8</accession>
<dbReference type="RefSeq" id="WP_003327342.1">
    <property type="nucleotide sequence ID" value="NC_014639.1"/>
</dbReference>
<reference evidence="3 4" key="1">
    <citation type="journal article" date="2011" name="Front. Microbiol.">
        <title>Genomic signatures of strain selection and enhancement in Bacillus atrophaeus var. globigii, a historical biowarfare simulant.</title>
        <authorList>
            <person name="Gibbons H.S."/>
            <person name="Broomall S.M."/>
            <person name="McNew L.A."/>
            <person name="Daligault H."/>
            <person name="Chapman C."/>
            <person name="Bruce D."/>
            <person name="Karavis M."/>
            <person name="Krepps M."/>
            <person name="McGregor P.A."/>
            <person name="Hong C."/>
            <person name="Park K.H."/>
            <person name="Akmal A."/>
            <person name="Feldman A."/>
            <person name="Lin J.S."/>
            <person name="Chang W.E."/>
            <person name="Higgs B.W."/>
            <person name="Demirev P."/>
            <person name="Lindquist J."/>
            <person name="Liem A."/>
            <person name="Fochler E."/>
            <person name="Read T.D."/>
            <person name="Tapia R."/>
            <person name="Johnson S."/>
            <person name="Bishop-Lilly K.A."/>
            <person name="Detter C."/>
            <person name="Han C."/>
            <person name="Sozhamannan S."/>
            <person name="Rosenzweig C.N."/>
            <person name="Skowronski E.W."/>
        </authorList>
    </citation>
    <scope>NUCLEOTIDE SEQUENCE [LARGE SCALE GENOMIC DNA]</scope>
    <source>
        <strain evidence="3 4">1942</strain>
    </source>
</reference>